<gene>
    <name evidence="6" type="ORF">A176_003699</name>
</gene>
<dbReference type="PROSITE" id="PS00194">
    <property type="entry name" value="THIOREDOXIN_1"/>
    <property type="match status" value="1"/>
</dbReference>
<name>A0A0H4XF32_9BACT</name>
<feature type="domain" description="Thioredoxin" evidence="5">
    <location>
        <begin position="35"/>
        <end position="173"/>
    </location>
</feature>
<sequence>MKGWRYTLGFVVLCAGLLFVLSKGFGRNPHEVPFMLKGKPAPDFALRALDSGEKVSLADLKGRPVVINFWASWCGPCRIEHPVLEWGARQYGSQAVFLGVVFQDTDDNARGFLQQYGASFPQLVDPRSRMALDYGVAGVPETYFIDPDGVIRGKHVGPIDPQSLALRIQELSTAPAPVEAARQ</sequence>
<evidence type="ECO:0000313" key="6">
    <source>
        <dbReference type="EMBL" id="AKQ66787.1"/>
    </source>
</evidence>
<dbReference type="PATRIC" id="fig|1297742.4.peg.3733"/>
<evidence type="ECO:0000256" key="3">
    <source>
        <dbReference type="ARBA" id="ARBA00023157"/>
    </source>
</evidence>
<dbReference type="PANTHER" id="PTHR42852:SF6">
    <property type="entry name" value="THIOL:DISULFIDE INTERCHANGE PROTEIN DSBE"/>
    <property type="match status" value="1"/>
</dbReference>
<evidence type="ECO:0000256" key="4">
    <source>
        <dbReference type="ARBA" id="ARBA00023284"/>
    </source>
</evidence>
<evidence type="ECO:0000259" key="5">
    <source>
        <dbReference type="PROSITE" id="PS51352"/>
    </source>
</evidence>
<keyword evidence="7" id="KW-1185">Reference proteome</keyword>
<dbReference type="PANTHER" id="PTHR42852">
    <property type="entry name" value="THIOL:DISULFIDE INTERCHANGE PROTEIN DSBE"/>
    <property type="match status" value="1"/>
</dbReference>
<organism evidence="6 7">
    <name type="scientific">Pseudomyxococcus hansupus</name>
    <dbReference type="NCBI Taxonomy" id="1297742"/>
    <lineage>
        <taxon>Bacteria</taxon>
        <taxon>Pseudomonadati</taxon>
        <taxon>Myxococcota</taxon>
        <taxon>Myxococcia</taxon>
        <taxon>Myxococcales</taxon>
        <taxon>Cystobacterineae</taxon>
        <taxon>Myxococcaceae</taxon>
        <taxon>Pseudomyxococcus</taxon>
    </lineage>
</organism>
<dbReference type="PROSITE" id="PS51352">
    <property type="entry name" value="THIOREDOXIN_2"/>
    <property type="match status" value="1"/>
</dbReference>
<dbReference type="InterPro" id="IPR017937">
    <property type="entry name" value="Thioredoxin_CS"/>
</dbReference>
<proteinExistence type="predicted"/>
<dbReference type="SUPFAM" id="SSF52833">
    <property type="entry name" value="Thioredoxin-like"/>
    <property type="match status" value="1"/>
</dbReference>
<dbReference type="Gene3D" id="3.40.30.10">
    <property type="entry name" value="Glutaredoxin"/>
    <property type="match status" value="1"/>
</dbReference>
<dbReference type="InterPro" id="IPR000866">
    <property type="entry name" value="AhpC/TSA"/>
</dbReference>
<keyword evidence="2" id="KW-0201">Cytochrome c-type biogenesis</keyword>
<keyword evidence="4" id="KW-0676">Redox-active center</keyword>
<dbReference type="InterPro" id="IPR013766">
    <property type="entry name" value="Thioredoxin_domain"/>
</dbReference>
<dbReference type="InterPro" id="IPR050553">
    <property type="entry name" value="Thioredoxin_ResA/DsbE_sf"/>
</dbReference>
<dbReference type="KEGG" id="mym:A176_003699"/>
<protein>
    <submittedName>
        <fullName evidence="6">Cytochrome c-type biogenesis protein CcmG/DsbE, thiol:disulfide oxidoreductase</fullName>
    </submittedName>
</protein>
<dbReference type="GO" id="GO:0016209">
    <property type="term" value="F:antioxidant activity"/>
    <property type="evidence" value="ECO:0007669"/>
    <property type="project" value="InterPro"/>
</dbReference>
<keyword evidence="3" id="KW-1015">Disulfide bond</keyword>
<reference evidence="6 7" key="1">
    <citation type="journal article" date="2016" name="PLoS ONE">
        <title>Complete Genome Sequence and Comparative Genomics of a Novel Myxobacterium Myxococcus hansupus.</title>
        <authorList>
            <person name="Sharma G."/>
            <person name="Narwani T."/>
            <person name="Subramanian S."/>
        </authorList>
    </citation>
    <scope>NUCLEOTIDE SEQUENCE [LARGE SCALE GENOMIC DNA]</scope>
    <source>
        <strain evidence="7">mixupus</strain>
    </source>
</reference>
<dbReference type="STRING" id="1297742.A176_003699"/>
<accession>A0A0H4XF32</accession>
<dbReference type="AlphaFoldDB" id="A0A0H4XF32"/>
<evidence type="ECO:0000256" key="2">
    <source>
        <dbReference type="ARBA" id="ARBA00022748"/>
    </source>
</evidence>
<evidence type="ECO:0000256" key="1">
    <source>
        <dbReference type="ARBA" id="ARBA00004196"/>
    </source>
</evidence>
<dbReference type="GO" id="GO:0030313">
    <property type="term" value="C:cell envelope"/>
    <property type="evidence" value="ECO:0007669"/>
    <property type="project" value="UniProtKB-SubCell"/>
</dbReference>
<dbReference type="InterPro" id="IPR036249">
    <property type="entry name" value="Thioredoxin-like_sf"/>
</dbReference>
<dbReference type="Proteomes" id="UP000009026">
    <property type="component" value="Chromosome"/>
</dbReference>
<evidence type="ECO:0000313" key="7">
    <source>
        <dbReference type="Proteomes" id="UP000009026"/>
    </source>
</evidence>
<dbReference type="EMBL" id="CP012109">
    <property type="protein sequence ID" value="AKQ66787.1"/>
    <property type="molecule type" value="Genomic_DNA"/>
</dbReference>
<dbReference type="Pfam" id="PF00578">
    <property type="entry name" value="AhpC-TSA"/>
    <property type="match status" value="1"/>
</dbReference>
<dbReference type="GO" id="GO:0017004">
    <property type="term" value="P:cytochrome complex assembly"/>
    <property type="evidence" value="ECO:0007669"/>
    <property type="project" value="UniProtKB-KW"/>
</dbReference>
<dbReference type="RefSeq" id="WP_002637426.1">
    <property type="nucleotide sequence ID" value="NZ_CP012109.1"/>
</dbReference>
<dbReference type="eggNOG" id="COG0526">
    <property type="taxonomic scope" value="Bacteria"/>
</dbReference>
<dbReference type="GO" id="GO:0016491">
    <property type="term" value="F:oxidoreductase activity"/>
    <property type="evidence" value="ECO:0007669"/>
    <property type="project" value="InterPro"/>
</dbReference>
<comment type="subcellular location">
    <subcellularLocation>
        <location evidence="1">Cell envelope</location>
    </subcellularLocation>
</comment>
<dbReference type="OrthoDB" id="9813820at2"/>